<dbReference type="InterPro" id="IPR050266">
    <property type="entry name" value="AB_hydrolase_sf"/>
</dbReference>
<dbReference type="PANTHER" id="PTHR43798:SF33">
    <property type="entry name" value="HYDROLASE, PUTATIVE (AFU_ORTHOLOGUE AFUA_2G14860)-RELATED"/>
    <property type="match status" value="1"/>
</dbReference>
<reference evidence="2 3" key="1">
    <citation type="submission" date="2023-12" db="EMBL/GenBank/DDBJ databases">
        <title>Streptomyces sp. V4-01.</title>
        <authorList>
            <person name="Somphong A."/>
            <person name="Phongsopitanun W."/>
        </authorList>
    </citation>
    <scope>NUCLEOTIDE SEQUENCE [LARGE SCALE GENOMIC DNA]</scope>
    <source>
        <strain evidence="2 3">V4-01</strain>
    </source>
</reference>
<name>A0ABU7P9I3_9ACTN</name>
<dbReference type="GO" id="GO:0018786">
    <property type="term" value="F:haloalkane dehalogenase activity"/>
    <property type="evidence" value="ECO:0007669"/>
    <property type="project" value="UniProtKB-EC"/>
</dbReference>
<dbReference type="EC" id="3.8.1.5" evidence="2"/>
<evidence type="ECO:0000313" key="3">
    <source>
        <dbReference type="Proteomes" id="UP001344658"/>
    </source>
</evidence>
<dbReference type="PRINTS" id="PR00412">
    <property type="entry name" value="EPOXHYDRLASE"/>
</dbReference>
<dbReference type="PRINTS" id="PR00111">
    <property type="entry name" value="ABHYDROLASE"/>
</dbReference>
<proteinExistence type="predicted"/>
<protein>
    <submittedName>
        <fullName evidence="2">Haloalkane dehalogenase</fullName>
        <ecNumber evidence="2">3.8.1.5</ecNumber>
    </submittedName>
</protein>
<dbReference type="PANTHER" id="PTHR43798">
    <property type="entry name" value="MONOACYLGLYCEROL LIPASE"/>
    <property type="match status" value="1"/>
</dbReference>
<dbReference type="InterPro" id="IPR029058">
    <property type="entry name" value="AB_hydrolase_fold"/>
</dbReference>
<dbReference type="NCBIfam" id="NF002938">
    <property type="entry name" value="PRK03592.1"/>
    <property type="match status" value="1"/>
</dbReference>
<dbReference type="SUPFAM" id="SSF53474">
    <property type="entry name" value="alpha/beta-Hydrolases"/>
    <property type="match status" value="1"/>
</dbReference>
<keyword evidence="3" id="KW-1185">Reference proteome</keyword>
<feature type="domain" description="AB hydrolase-1" evidence="1">
    <location>
        <begin position="26"/>
        <end position="125"/>
    </location>
</feature>
<dbReference type="InterPro" id="IPR000073">
    <property type="entry name" value="AB_hydrolase_1"/>
</dbReference>
<evidence type="ECO:0000313" key="2">
    <source>
        <dbReference type="EMBL" id="MEE4542470.1"/>
    </source>
</evidence>
<sequence>MPVVDVLDSTLHYEEVRSGADPDSGPAVVLLHGNPGSSHVWRHVLPGIGPGRLLAPDLIGMGRSGKPDIPYDFADHARYLDAWFDTLGLDRVVLVGHDWGGALAFDRAARHPGRVAGIAFLESIVRPVARADLSPQARRRSEMVLAPGAEETLLGEDVLVRMAFTGAGVLNPVSDEDLAAYLAPYRTRADRRPLLAWARQIPLDGEPAAVVARIEAFGAWLAASSQVPKLLMTFEGSPTLLVDKATADWCAEHVAALETVPCGEAAHHAPEDQPAAIAAAVLAWRARHGLL</sequence>
<organism evidence="2 3">
    <name type="scientific">Actinacidiphila polyblastidii</name>
    <dbReference type="NCBI Taxonomy" id="3110430"/>
    <lineage>
        <taxon>Bacteria</taxon>
        <taxon>Bacillati</taxon>
        <taxon>Actinomycetota</taxon>
        <taxon>Actinomycetes</taxon>
        <taxon>Kitasatosporales</taxon>
        <taxon>Streptomycetaceae</taxon>
        <taxon>Actinacidiphila</taxon>
    </lineage>
</organism>
<dbReference type="EMBL" id="JAZEWV010000006">
    <property type="protein sequence ID" value="MEE4542470.1"/>
    <property type="molecule type" value="Genomic_DNA"/>
</dbReference>
<comment type="caution">
    <text evidence="2">The sequence shown here is derived from an EMBL/GenBank/DDBJ whole genome shotgun (WGS) entry which is preliminary data.</text>
</comment>
<gene>
    <name evidence="2" type="ORF">V2S66_10905</name>
</gene>
<dbReference type="Gene3D" id="3.40.50.1820">
    <property type="entry name" value="alpha/beta hydrolase"/>
    <property type="match status" value="1"/>
</dbReference>
<accession>A0ABU7P9I3</accession>
<evidence type="ECO:0000259" key="1">
    <source>
        <dbReference type="Pfam" id="PF00561"/>
    </source>
</evidence>
<dbReference type="Proteomes" id="UP001344658">
    <property type="component" value="Unassembled WGS sequence"/>
</dbReference>
<dbReference type="Pfam" id="PF00561">
    <property type="entry name" value="Abhydrolase_1"/>
    <property type="match status" value="1"/>
</dbReference>
<dbReference type="InterPro" id="IPR000639">
    <property type="entry name" value="Epox_hydrolase-like"/>
</dbReference>
<dbReference type="RefSeq" id="WP_330794399.1">
    <property type="nucleotide sequence ID" value="NZ_JAZEWV010000006.1"/>
</dbReference>
<keyword evidence="2" id="KW-0378">Hydrolase</keyword>